<protein>
    <submittedName>
        <fullName evidence="1">Thymidylate synthase ThyX</fullName>
        <ecNumber evidence="1">2.1.1.148</ecNumber>
    </submittedName>
</protein>
<evidence type="ECO:0000313" key="1">
    <source>
        <dbReference type="EMBL" id="VAW41822.1"/>
    </source>
</evidence>
<dbReference type="Gene3D" id="3.30.1360.170">
    <property type="match status" value="2"/>
</dbReference>
<sequence>MRVIPPSFEILRELDHGSMARRIEFCGRVCYKSEGKISDDSAGPFITNILKRGHNSVAEMAVLTIKVTADTQSYINHFYELVPRYLVIDRLDKATLLITGSVRGFRELFMDHPAVKMVKGITAVLAGRYPLFFDDLRPRIGWLPQAGIALEKVPLTEVETLDAGLMARHRFLAVKFITNRAVTHEIVRHRPCSYLQESQRYCRYDKDQFGSEVTFIKPMFFAEESEEYKLWARAMVETETLYFELLKTASPQAARTVLPNSCKTEIIVFASLLQWRHIFKLRTSTAAEPSMRELMIPLSEEFKVIFPAVFPA</sequence>
<dbReference type="PANTHER" id="PTHR34934">
    <property type="entry name" value="FLAVIN-DEPENDENT THYMIDYLATE SYNTHASE"/>
    <property type="match status" value="1"/>
</dbReference>
<reference evidence="1" key="1">
    <citation type="submission" date="2018-06" db="EMBL/GenBank/DDBJ databases">
        <authorList>
            <person name="Zhirakovskaya E."/>
        </authorList>
    </citation>
    <scope>NUCLEOTIDE SEQUENCE</scope>
</reference>
<dbReference type="AlphaFoldDB" id="A0A3B0VS33"/>
<accession>A0A3B0VS33</accession>
<dbReference type="GO" id="GO:0032259">
    <property type="term" value="P:methylation"/>
    <property type="evidence" value="ECO:0007669"/>
    <property type="project" value="UniProtKB-KW"/>
</dbReference>
<keyword evidence="1" id="KW-0808">Transferase</keyword>
<dbReference type="GO" id="GO:0050797">
    <property type="term" value="F:thymidylate synthase (FAD) activity"/>
    <property type="evidence" value="ECO:0007669"/>
    <property type="project" value="UniProtKB-EC"/>
</dbReference>
<gene>
    <name evidence="1" type="ORF">MNBD_DELTA03-75</name>
</gene>
<dbReference type="InterPro" id="IPR003669">
    <property type="entry name" value="Thymidylate_synthase_ThyX"/>
</dbReference>
<dbReference type="EC" id="2.1.1.148" evidence="1"/>
<dbReference type="SUPFAM" id="SSF69796">
    <property type="entry name" value="Thymidylate synthase-complementing protein Thy1"/>
    <property type="match status" value="1"/>
</dbReference>
<keyword evidence="1" id="KW-0489">Methyltransferase</keyword>
<dbReference type="GO" id="GO:0050660">
    <property type="term" value="F:flavin adenine dinucleotide binding"/>
    <property type="evidence" value="ECO:0007669"/>
    <property type="project" value="InterPro"/>
</dbReference>
<dbReference type="PROSITE" id="PS51331">
    <property type="entry name" value="THYX"/>
    <property type="match status" value="1"/>
</dbReference>
<dbReference type="CDD" id="cd20175">
    <property type="entry name" value="ThyX"/>
    <property type="match status" value="1"/>
</dbReference>
<dbReference type="InterPro" id="IPR036098">
    <property type="entry name" value="Thymidylate_synthase_ThyX_sf"/>
</dbReference>
<organism evidence="1">
    <name type="scientific">hydrothermal vent metagenome</name>
    <dbReference type="NCBI Taxonomy" id="652676"/>
    <lineage>
        <taxon>unclassified sequences</taxon>
        <taxon>metagenomes</taxon>
        <taxon>ecological metagenomes</taxon>
    </lineage>
</organism>
<dbReference type="GO" id="GO:0006231">
    <property type="term" value="P:dTMP biosynthetic process"/>
    <property type="evidence" value="ECO:0007669"/>
    <property type="project" value="InterPro"/>
</dbReference>
<name>A0A3B0VS33_9ZZZZ</name>
<dbReference type="EMBL" id="UOEX01000401">
    <property type="protein sequence ID" value="VAW41822.1"/>
    <property type="molecule type" value="Genomic_DNA"/>
</dbReference>
<dbReference type="GO" id="GO:0070402">
    <property type="term" value="F:NADPH binding"/>
    <property type="evidence" value="ECO:0007669"/>
    <property type="project" value="TreeGrafter"/>
</dbReference>
<dbReference type="Pfam" id="PF02511">
    <property type="entry name" value="Thy1"/>
    <property type="match status" value="2"/>
</dbReference>
<dbReference type="GO" id="GO:0004799">
    <property type="term" value="F:thymidylate synthase activity"/>
    <property type="evidence" value="ECO:0007669"/>
    <property type="project" value="TreeGrafter"/>
</dbReference>
<dbReference type="PANTHER" id="PTHR34934:SF1">
    <property type="entry name" value="FLAVIN-DEPENDENT THYMIDYLATE SYNTHASE"/>
    <property type="match status" value="1"/>
</dbReference>
<proteinExistence type="predicted"/>